<feature type="compositionally biased region" description="Basic and acidic residues" evidence="1">
    <location>
        <begin position="303"/>
        <end position="315"/>
    </location>
</feature>
<evidence type="ECO:0000313" key="2">
    <source>
        <dbReference type="EMBL" id="KAF6225922.1"/>
    </source>
</evidence>
<dbReference type="OrthoDB" id="5382638at2759"/>
<evidence type="ECO:0000256" key="1">
    <source>
        <dbReference type="SAM" id="MobiDB-lite"/>
    </source>
</evidence>
<comment type="caution">
    <text evidence="2">The sequence shown here is derived from an EMBL/GenBank/DDBJ whole genome shotgun (WGS) entry which is preliminary data.</text>
</comment>
<dbReference type="EMBL" id="JACCJC010000100">
    <property type="protein sequence ID" value="KAF6225922.1"/>
    <property type="molecule type" value="Genomic_DNA"/>
</dbReference>
<dbReference type="RefSeq" id="XP_037158589.1">
    <property type="nucleotide sequence ID" value="XM_037314529.1"/>
</dbReference>
<keyword evidence="3" id="KW-1185">Reference proteome</keyword>
<feature type="region of interest" description="Disordered" evidence="1">
    <location>
        <begin position="292"/>
        <end position="315"/>
    </location>
</feature>
<dbReference type="Proteomes" id="UP000578531">
    <property type="component" value="Unassembled WGS sequence"/>
</dbReference>
<name>A0A8H6FEV3_9LECA</name>
<organism evidence="2 3">
    <name type="scientific">Letharia columbiana</name>
    <dbReference type="NCBI Taxonomy" id="112416"/>
    <lineage>
        <taxon>Eukaryota</taxon>
        <taxon>Fungi</taxon>
        <taxon>Dikarya</taxon>
        <taxon>Ascomycota</taxon>
        <taxon>Pezizomycotina</taxon>
        <taxon>Lecanoromycetes</taxon>
        <taxon>OSLEUM clade</taxon>
        <taxon>Lecanoromycetidae</taxon>
        <taxon>Lecanorales</taxon>
        <taxon>Lecanorineae</taxon>
        <taxon>Parmeliaceae</taxon>
        <taxon>Letharia</taxon>
    </lineage>
</organism>
<sequence length="315" mass="34760">MTCVGDSYDLALPAGPDVGFNPNHVTMSNFALRQTLAVAHPTHNIGGSCQYGRSDGEGQVGVTVEQITYANSVNSMLTSPRIMLGCRYRYFCNYGLAEISIQPILYTPAPREWRSDQTYELGVEVVDDFGPTWIADGTDTGAEVQAIDQNANTGGYWYCHWTDTDSGSMDRTVCFSDEFSPRIDRTWTANFLASASIRVYCWQRCACNFMPTRDNYTIETWMSPTASVWHFVATHDLTTSADGFVNLEASGSQTSERQVLPPQNRLSVLHHQAPAGTCGADSRKFCSDALADGRSRTHPKGASRRDTDCQESPKV</sequence>
<proteinExistence type="predicted"/>
<evidence type="ECO:0000313" key="3">
    <source>
        <dbReference type="Proteomes" id="UP000578531"/>
    </source>
</evidence>
<dbReference type="AlphaFoldDB" id="A0A8H6FEV3"/>
<gene>
    <name evidence="2" type="ORF">HO173_012694</name>
</gene>
<protein>
    <submittedName>
        <fullName evidence="2">Uncharacterized protein</fullName>
    </submittedName>
</protein>
<dbReference type="GeneID" id="59294328"/>
<accession>A0A8H6FEV3</accession>
<reference evidence="2 3" key="1">
    <citation type="journal article" date="2020" name="Genomics">
        <title>Complete, high-quality genomes from long-read metagenomic sequencing of two wolf lichen thalli reveals enigmatic genome architecture.</title>
        <authorList>
            <person name="McKenzie S.K."/>
            <person name="Walston R.F."/>
            <person name="Allen J.L."/>
        </authorList>
    </citation>
    <scope>NUCLEOTIDE SEQUENCE [LARGE SCALE GENOMIC DNA]</scope>
    <source>
        <strain evidence="2">WasteWater2</strain>
    </source>
</reference>